<evidence type="ECO:0000313" key="2">
    <source>
        <dbReference type="Proteomes" id="UP000199433"/>
    </source>
</evidence>
<feature type="non-terminal residue" evidence="1">
    <location>
        <position position="1"/>
    </location>
</feature>
<protein>
    <recommendedName>
        <fullName evidence="3">Transposase, YhgA-like</fullName>
    </recommendedName>
</protein>
<accession>A0A1G9EVR5</accession>
<dbReference type="AlphaFoldDB" id="A0A1G9EVR5"/>
<sequence>RYMMFALISREEKDPRTIGELFYLCCDEMENIRFAQSLFLVMACLKETLMNELVLSEQHVQDLLDTIFDSLPELFKPFLKENQLNQISKAA</sequence>
<dbReference type="STRING" id="426701.SAMN04488098_10681"/>
<keyword evidence="2" id="KW-1185">Reference proteome</keyword>
<evidence type="ECO:0008006" key="3">
    <source>
        <dbReference type="Google" id="ProtNLM"/>
    </source>
</evidence>
<dbReference type="EMBL" id="FNFK01000068">
    <property type="protein sequence ID" value="SDK80246.1"/>
    <property type="molecule type" value="Genomic_DNA"/>
</dbReference>
<evidence type="ECO:0000313" key="1">
    <source>
        <dbReference type="EMBL" id="SDK80246.1"/>
    </source>
</evidence>
<reference evidence="2" key="1">
    <citation type="submission" date="2016-10" db="EMBL/GenBank/DDBJ databases">
        <authorList>
            <person name="Varghese N."/>
            <person name="Submissions S."/>
        </authorList>
    </citation>
    <scope>NUCLEOTIDE SEQUENCE [LARGE SCALE GENOMIC DNA]</scope>
    <source>
        <strain evidence="2">DSM 19181</strain>
    </source>
</reference>
<name>A0A1G9EVR5_9LACT</name>
<proteinExistence type="predicted"/>
<gene>
    <name evidence="1" type="ORF">SAMN04488098_10681</name>
</gene>
<dbReference type="Proteomes" id="UP000199433">
    <property type="component" value="Unassembled WGS sequence"/>
</dbReference>
<organism evidence="1 2">
    <name type="scientific">Alkalibacterium thalassium</name>
    <dbReference type="NCBI Taxonomy" id="426701"/>
    <lineage>
        <taxon>Bacteria</taxon>
        <taxon>Bacillati</taxon>
        <taxon>Bacillota</taxon>
        <taxon>Bacilli</taxon>
        <taxon>Lactobacillales</taxon>
        <taxon>Carnobacteriaceae</taxon>
        <taxon>Alkalibacterium</taxon>
    </lineage>
</organism>